<keyword evidence="2" id="KW-1185">Reference proteome</keyword>
<accession>A0ACC0NES4</accession>
<sequence length="542" mass="61589">MATRAALDKNDLRERNPSHDTISSDLPDDILQHIFSFLPFKSIVQTTLLSKHWKHLCLWRSHPHLDFSLPSPEPGKRPRLSQELFRLVRRPSVGPHLVSPALHHALQARFHHKLLSKATEFIPDVLSRRDQGSNITTFRLFCHVSYSCLRDCIDRVMHHGIEELELDVYVESGFNLTPGLFNCNTLRVLKLNHQDKHPVRKNSDHVPKKVGSQMSLVFWYGNGHFNYPTSTGLPSVHTLCLTNVHFKYGSNLFSGEKFPLLRKLCLKTCRGMHDLNINCPGLEILEFDGLGLHGLDSLDISCIGLLELQVTGCFRDDSTAKIFAPSLRRFYWGESVNVICTMESFEYLNTGSVYFRSKPENPKKPQSAATFISALCFARSLSVRSQVLEILSKGGLPYSFNNLTTLELQTDLKKYQITGILCFLNSSPMLHTIIIGVDCLKNADNEILDASRYWRSQSPNLKSTIERHLKVARIDIGGTRVSKSVIYLVKFLLRCETALQEMTLTLKNDLADPPLRRQRIRSKIKKFAPPSCNVIVSFLPQN</sequence>
<dbReference type="EMBL" id="CM046393">
    <property type="protein sequence ID" value="KAI8551827.1"/>
    <property type="molecule type" value="Genomic_DNA"/>
</dbReference>
<dbReference type="Proteomes" id="UP001062846">
    <property type="component" value="Chromosome 6"/>
</dbReference>
<name>A0ACC0NES4_RHOML</name>
<protein>
    <submittedName>
        <fullName evidence="1">Uncharacterized protein</fullName>
    </submittedName>
</protein>
<proteinExistence type="predicted"/>
<evidence type="ECO:0000313" key="2">
    <source>
        <dbReference type="Proteomes" id="UP001062846"/>
    </source>
</evidence>
<evidence type="ECO:0000313" key="1">
    <source>
        <dbReference type="EMBL" id="KAI8551827.1"/>
    </source>
</evidence>
<comment type="caution">
    <text evidence="1">The sequence shown here is derived from an EMBL/GenBank/DDBJ whole genome shotgun (WGS) entry which is preliminary data.</text>
</comment>
<organism evidence="1 2">
    <name type="scientific">Rhododendron molle</name>
    <name type="common">Chinese azalea</name>
    <name type="synonym">Azalea mollis</name>
    <dbReference type="NCBI Taxonomy" id="49168"/>
    <lineage>
        <taxon>Eukaryota</taxon>
        <taxon>Viridiplantae</taxon>
        <taxon>Streptophyta</taxon>
        <taxon>Embryophyta</taxon>
        <taxon>Tracheophyta</taxon>
        <taxon>Spermatophyta</taxon>
        <taxon>Magnoliopsida</taxon>
        <taxon>eudicotyledons</taxon>
        <taxon>Gunneridae</taxon>
        <taxon>Pentapetalae</taxon>
        <taxon>asterids</taxon>
        <taxon>Ericales</taxon>
        <taxon>Ericaceae</taxon>
        <taxon>Ericoideae</taxon>
        <taxon>Rhodoreae</taxon>
        <taxon>Rhododendron</taxon>
    </lineage>
</organism>
<reference evidence="1" key="1">
    <citation type="submission" date="2022-02" db="EMBL/GenBank/DDBJ databases">
        <title>Plant Genome Project.</title>
        <authorList>
            <person name="Zhang R.-G."/>
        </authorList>
    </citation>
    <scope>NUCLEOTIDE SEQUENCE</scope>
    <source>
        <strain evidence="1">AT1</strain>
    </source>
</reference>
<gene>
    <name evidence="1" type="ORF">RHMOL_Rhmol06G0216900</name>
</gene>